<evidence type="ECO:0000313" key="10">
    <source>
        <dbReference type="EMBL" id="CAL1130833.1"/>
    </source>
</evidence>
<evidence type="ECO:0000256" key="4">
    <source>
        <dbReference type="PROSITE-ProRule" id="PRU00221"/>
    </source>
</evidence>
<dbReference type="EMBL" id="CAMXCT010000345">
    <property type="protein sequence ID" value="CAI3977458.1"/>
    <property type="molecule type" value="Genomic_DNA"/>
</dbReference>
<dbReference type="PANTHER" id="PTHR19849">
    <property type="entry name" value="PHOSPHOLIPASE A-2-ACTIVATING PROTEIN"/>
    <property type="match status" value="1"/>
</dbReference>
<feature type="region of interest" description="Disordered" evidence="5">
    <location>
        <begin position="862"/>
        <end position="891"/>
    </location>
</feature>
<dbReference type="Gene3D" id="2.130.10.10">
    <property type="entry name" value="YVTN repeat-like/Quinoprotein amine dehydrogenase"/>
    <property type="match status" value="3"/>
</dbReference>
<feature type="repeat" description="WD" evidence="4">
    <location>
        <begin position="569"/>
        <end position="600"/>
    </location>
</feature>
<dbReference type="SUPFAM" id="SSF47473">
    <property type="entry name" value="EF-hand"/>
    <property type="match status" value="1"/>
</dbReference>
<keyword evidence="12" id="KW-1185">Reference proteome</keyword>
<dbReference type="GO" id="GO:0043130">
    <property type="term" value="F:ubiquitin binding"/>
    <property type="evidence" value="ECO:0007669"/>
    <property type="project" value="TreeGrafter"/>
</dbReference>
<dbReference type="GO" id="GO:0005634">
    <property type="term" value="C:nucleus"/>
    <property type="evidence" value="ECO:0007669"/>
    <property type="project" value="TreeGrafter"/>
</dbReference>
<feature type="compositionally biased region" description="Basic and acidic residues" evidence="5">
    <location>
        <begin position="881"/>
        <end position="891"/>
    </location>
</feature>
<dbReference type="PROSITE" id="PS50294">
    <property type="entry name" value="WD_REPEATS_REGION"/>
    <property type="match status" value="1"/>
</dbReference>
<dbReference type="PROSITE" id="PS50082">
    <property type="entry name" value="WD_REPEATS_2"/>
    <property type="match status" value="3"/>
</dbReference>
<feature type="domain" description="EF-hand" evidence="7">
    <location>
        <begin position="275"/>
        <end position="310"/>
    </location>
</feature>
<dbReference type="InterPro" id="IPR001680">
    <property type="entry name" value="WD40_rpt"/>
</dbReference>
<dbReference type="PANTHER" id="PTHR19849:SF0">
    <property type="entry name" value="PHOSPHOLIPASE A-2-ACTIVATING PROTEIN"/>
    <property type="match status" value="1"/>
</dbReference>
<keyword evidence="3" id="KW-0677">Repeat</keyword>
<dbReference type="SUPFAM" id="SSF51445">
    <property type="entry name" value="(Trans)glycosidases"/>
    <property type="match status" value="1"/>
</dbReference>
<proteinExistence type="predicted"/>
<dbReference type="GO" id="GO:0005509">
    <property type="term" value="F:calcium ion binding"/>
    <property type="evidence" value="ECO:0007669"/>
    <property type="project" value="InterPro"/>
</dbReference>
<evidence type="ECO:0000256" key="3">
    <source>
        <dbReference type="ARBA" id="ARBA00022737"/>
    </source>
</evidence>
<dbReference type="InterPro" id="IPR002048">
    <property type="entry name" value="EF_hand_dom"/>
</dbReference>
<dbReference type="GO" id="GO:0005737">
    <property type="term" value="C:cytoplasm"/>
    <property type="evidence" value="ECO:0007669"/>
    <property type="project" value="TreeGrafter"/>
</dbReference>
<dbReference type="GO" id="GO:0010992">
    <property type="term" value="P:ubiquitin recycling"/>
    <property type="evidence" value="ECO:0007669"/>
    <property type="project" value="TreeGrafter"/>
</dbReference>
<organism evidence="9">
    <name type="scientific">Cladocopium goreaui</name>
    <dbReference type="NCBI Taxonomy" id="2562237"/>
    <lineage>
        <taxon>Eukaryota</taxon>
        <taxon>Sar</taxon>
        <taxon>Alveolata</taxon>
        <taxon>Dinophyceae</taxon>
        <taxon>Suessiales</taxon>
        <taxon>Symbiodiniaceae</taxon>
        <taxon>Cladocopium</taxon>
    </lineage>
</organism>
<comment type="caution">
    <text evidence="9">The sequence shown here is derived from an EMBL/GenBank/DDBJ whole genome shotgun (WGS) entry which is preliminary data.</text>
</comment>
<dbReference type="InterPro" id="IPR015943">
    <property type="entry name" value="WD40/YVTN_repeat-like_dom_sf"/>
</dbReference>
<keyword evidence="6" id="KW-0732">Signal</keyword>
<dbReference type="Pfam" id="PF00704">
    <property type="entry name" value="Glyco_hydro_18"/>
    <property type="match status" value="1"/>
</dbReference>
<evidence type="ECO:0000313" key="12">
    <source>
        <dbReference type="Proteomes" id="UP001152797"/>
    </source>
</evidence>
<dbReference type="OrthoDB" id="438616at2759"/>
<sequence length="891" mass="97826">MSPISFLFGTVCLVHASAIAIIGYVPDYRFNGIDWDKVVSQTTHLVLFSAEPRVDGLRNRDVIRSVLRPNSALSAALQKAGSGAPKLLVSVGGAGRSQEFPDVIGNKKTRKRLAKQLLNLMQELPQLAGIDFDLQVQNPDYLSLAKLVMMLRTAVGSRGGQKPIFTMTFHALAGVLNSFATLTLKQQDSEEKRFVDLFDMCHAMTYTMMDQQGRHSSEKMDTDVVQAWLKYGMPLDHLTLGPDPRKHVFQRVAGSSGRVGIEDLETAARELGIRCSKNALKKVFKLVDKDRAGCLDFDQFGSLIATVSDPEKVKSVLTPASAQFLDYRSSVDQDPSFAKHFPIPRPVKASLRYNKHFNQTLEAVRWVADGTFLAATGNRLLVCDISTRSDVPLKCCEVGPSVYCMDALPGGRGVLLGYGKKTENLMLWDMAEERAIHLFPSQPSPVHSCCLTKEVALSGNKDGIVAMHDLETGACIQTWQVHEGLVTSISMADDGNKVCTTSRDGQVVIFDINAGSMPSCVVSTIQDAAAGYTVCDALWCGDDLLSAGDDYCIKMWDARKSGLAPLASYMGHTSCVRSLALSPDGSLFASGAADSSVRIWAVKPYGIRDRLTKHPGSNGDKDNRVIDLLLSLKERREQAIELVHAGEGDMDEVRQLTEEIDHLESVAKEVEEPCDSDLIDSNGYIRAMLGLTGHSLTVNSLAWQEDQKGGNRIVTGAHDESVCLFEFTDAEVMEGIPFFGVKNGLAPVTFREIISQERSFASSGSERTKDGFFFVNAENAVKKVKFAEEQGIAGLMIWELGQDAAEESISLLRHIWDAAKNKGILHQLLGITPKEDHLFSVLTVLMGGYYFLRVMQLAMKPSPQPLKSFPKAEAPEEKEEKEEVKEEKKDS</sequence>
<gene>
    <name evidence="9" type="ORF">C1SCF055_LOCUS5596</name>
</gene>
<evidence type="ECO:0000256" key="2">
    <source>
        <dbReference type="ARBA" id="ARBA00022574"/>
    </source>
</evidence>
<feature type="repeat" description="WD" evidence="4">
    <location>
        <begin position="479"/>
        <end position="520"/>
    </location>
</feature>
<protein>
    <submittedName>
        <fullName evidence="11">Uncharacterized WD repeat-containing protein alr3466</fullName>
    </submittedName>
</protein>
<name>A0A9P1BQ91_9DINO</name>
<dbReference type="InterPro" id="IPR001223">
    <property type="entry name" value="Glyco_hydro18_cat"/>
</dbReference>
<dbReference type="AlphaFoldDB" id="A0A9P1BQ91"/>
<dbReference type="InterPro" id="IPR017853">
    <property type="entry name" value="GH"/>
</dbReference>
<reference evidence="9" key="1">
    <citation type="submission" date="2022-10" db="EMBL/GenBank/DDBJ databases">
        <authorList>
            <person name="Chen Y."/>
            <person name="Dougan E. K."/>
            <person name="Chan C."/>
            <person name="Rhodes N."/>
            <person name="Thang M."/>
        </authorList>
    </citation>
    <scope>NUCLEOTIDE SEQUENCE</scope>
</reference>
<keyword evidence="2 4" id="KW-0853">WD repeat</keyword>
<dbReference type="PROSITE" id="PS50222">
    <property type="entry name" value="EF_HAND_2"/>
    <property type="match status" value="1"/>
</dbReference>
<evidence type="ECO:0000259" key="7">
    <source>
        <dbReference type="PROSITE" id="PS50222"/>
    </source>
</evidence>
<evidence type="ECO:0000256" key="5">
    <source>
        <dbReference type="SAM" id="MobiDB-lite"/>
    </source>
</evidence>
<feature type="chain" id="PRO_5043269682" evidence="6">
    <location>
        <begin position="17"/>
        <end position="891"/>
    </location>
</feature>
<feature type="signal peptide" evidence="6">
    <location>
        <begin position="1"/>
        <end position="16"/>
    </location>
</feature>
<dbReference type="Pfam" id="PF00400">
    <property type="entry name" value="WD40"/>
    <property type="match status" value="3"/>
</dbReference>
<feature type="repeat" description="WD" evidence="4">
    <location>
        <begin position="691"/>
        <end position="735"/>
    </location>
</feature>
<evidence type="ECO:0000259" key="8">
    <source>
        <dbReference type="PROSITE" id="PS51910"/>
    </source>
</evidence>
<dbReference type="GO" id="GO:0005975">
    <property type="term" value="P:carbohydrate metabolic process"/>
    <property type="evidence" value="ECO:0007669"/>
    <property type="project" value="InterPro"/>
</dbReference>
<evidence type="ECO:0000313" key="11">
    <source>
        <dbReference type="EMBL" id="CAL4764770.1"/>
    </source>
</evidence>
<feature type="domain" description="GH18" evidence="8">
    <location>
        <begin position="8"/>
        <end position="822"/>
    </location>
</feature>
<keyword evidence="1" id="KW-0963">Cytoplasm</keyword>
<dbReference type="Proteomes" id="UP001152797">
    <property type="component" value="Unassembled WGS sequence"/>
</dbReference>
<evidence type="ECO:0000256" key="1">
    <source>
        <dbReference type="ARBA" id="ARBA00022490"/>
    </source>
</evidence>
<dbReference type="EMBL" id="CAMXCT030000345">
    <property type="protein sequence ID" value="CAL4764770.1"/>
    <property type="molecule type" value="Genomic_DNA"/>
</dbReference>
<dbReference type="SMART" id="SM00320">
    <property type="entry name" value="WD40"/>
    <property type="match status" value="6"/>
</dbReference>
<evidence type="ECO:0000256" key="6">
    <source>
        <dbReference type="SAM" id="SignalP"/>
    </source>
</evidence>
<dbReference type="SUPFAM" id="SSF50978">
    <property type="entry name" value="WD40 repeat-like"/>
    <property type="match status" value="1"/>
</dbReference>
<dbReference type="Gene3D" id="1.10.238.10">
    <property type="entry name" value="EF-hand"/>
    <property type="match status" value="1"/>
</dbReference>
<dbReference type="InterPro" id="IPR011992">
    <property type="entry name" value="EF-hand-dom_pair"/>
</dbReference>
<dbReference type="EMBL" id="CAMXCT020000345">
    <property type="protein sequence ID" value="CAL1130833.1"/>
    <property type="molecule type" value="Genomic_DNA"/>
</dbReference>
<evidence type="ECO:0000313" key="9">
    <source>
        <dbReference type="EMBL" id="CAI3977458.1"/>
    </source>
</evidence>
<dbReference type="GO" id="GO:0043161">
    <property type="term" value="P:proteasome-mediated ubiquitin-dependent protein catabolic process"/>
    <property type="evidence" value="ECO:0007669"/>
    <property type="project" value="TreeGrafter"/>
</dbReference>
<dbReference type="PROSITE" id="PS51910">
    <property type="entry name" value="GH18_2"/>
    <property type="match status" value="1"/>
</dbReference>
<dbReference type="InterPro" id="IPR036322">
    <property type="entry name" value="WD40_repeat_dom_sf"/>
</dbReference>
<reference evidence="10" key="2">
    <citation type="submission" date="2024-04" db="EMBL/GenBank/DDBJ databases">
        <authorList>
            <person name="Chen Y."/>
            <person name="Shah S."/>
            <person name="Dougan E. K."/>
            <person name="Thang M."/>
            <person name="Chan C."/>
        </authorList>
    </citation>
    <scope>NUCLEOTIDE SEQUENCE [LARGE SCALE GENOMIC DNA]</scope>
</reference>
<dbReference type="Gene3D" id="3.20.20.80">
    <property type="entry name" value="Glycosidases"/>
    <property type="match status" value="1"/>
</dbReference>
<accession>A0A9P1BQ91</accession>